<reference evidence="1 2" key="1">
    <citation type="journal article" date="2023" name="Sci. Data">
        <title>Genome assembly of the Korean intertidal mud-creeper Batillaria attramentaria.</title>
        <authorList>
            <person name="Patra A.K."/>
            <person name="Ho P.T."/>
            <person name="Jun S."/>
            <person name="Lee S.J."/>
            <person name="Kim Y."/>
            <person name="Won Y.J."/>
        </authorList>
    </citation>
    <scope>NUCLEOTIDE SEQUENCE [LARGE SCALE GENOMIC DNA]</scope>
    <source>
        <strain evidence="1">Wonlab-2016</strain>
    </source>
</reference>
<name>A0ABD0LSR5_9CAEN</name>
<keyword evidence="2" id="KW-1185">Reference proteome</keyword>
<evidence type="ECO:0000313" key="1">
    <source>
        <dbReference type="EMBL" id="KAK7502625.1"/>
    </source>
</evidence>
<evidence type="ECO:0000313" key="2">
    <source>
        <dbReference type="Proteomes" id="UP001519460"/>
    </source>
</evidence>
<proteinExistence type="predicted"/>
<dbReference type="AlphaFoldDB" id="A0ABD0LSR5"/>
<comment type="caution">
    <text evidence="1">The sequence shown here is derived from an EMBL/GenBank/DDBJ whole genome shotgun (WGS) entry which is preliminary data.</text>
</comment>
<sequence length="151" mass="16911">MGLVIIGMTEFVRVSLTSGNRVLAVSIFNAQRGSLYEKDMRNQNVVKFAHMQVGCLSSAILKRLFRCRLCATANTPALVTGLFGELNRCTEEVCSRWLKGSTIRFKTHHHFLVVAYLVSSAWQSAVYTLLPPTRIRRQGTQRVIPALPSDN</sequence>
<accession>A0ABD0LSR5</accession>
<dbReference type="EMBL" id="JACVVK020000025">
    <property type="protein sequence ID" value="KAK7502625.1"/>
    <property type="molecule type" value="Genomic_DNA"/>
</dbReference>
<organism evidence="1 2">
    <name type="scientific">Batillaria attramentaria</name>
    <dbReference type="NCBI Taxonomy" id="370345"/>
    <lineage>
        <taxon>Eukaryota</taxon>
        <taxon>Metazoa</taxon>
        <taxon>Spiralia</taxon>
        <taxon>Lophotrochozoa</taxon>
        <taxon>Mollusca</taxon>
        <taxon>Gastropoda</taxon>
        <taxon>Caenogastropoda</taxon>
        <taxon>Sorbeoconcha</taxon>
        <taxon>Cerithioidea</taxon>
        <taxon>Batillariidae</taxon>
        <taxon>Batillaria</taxon>
    </lineage>
</organism>
<gene>
    <name evidence="1" type="ORF">BaRGS_00006200</name>
</gene>
<dbReference type="Proteomes" id="UP001519460">
    <property type="component" value="Unassembled WGS sequence"/>
</dbReference>
<protein>
    <submittedName>
        <fullName evidence="1">Uncharacterized protein</fullName>
    </submittedName>
</protein>